<keyword evidence="1" id="KW-0732">Signal</keyword>
<dbReference type="AlphaFoldDB" id="A0A1A7PW30"/>
<proteinExistence type="predicted"/>
<reference evidence="2 3" key="1">
    <citation type="submission" date="2014-11" db="EMBL/GenBank/DDBJ databases">
        <title>Pan-genome of Gallibacterium spp.</title>
        <authorList>
            <person name="Kudirkiene E."/>
            <person name="Bojesen A.M."/>
        </authorList>
    </citation>
    <scope>NUCLEOTIDE SEQUENCE [LARGE SCALE GENOMIC DNA]</scope>
    <source>
        <strain evidence="2 3">59/S3/89</strain>
    </source>
</reference>
<organism evidence="2 3">
    <name type="scientific">Gallibacterium genomosp. 3</name>
    <dbReference type="NCBI Taxonomy" id="505345"/>
    <lineage>
        <taxon>Bacteria</taxon>
        <taxon>Pseudomonadati</taxon>
        <taxon>Pseudomonadota</taxon>
        <taxon>Gammaproteobacteria</taxon>
        <taxon>Pasteurellales</taxon>
        <taxon>Pasteurellaceae</taxon>
        <taxon>Gallibacterium</taxon>
    </lineage>
</organism>
<evidence type="ECO:0000313" key="2">
    <source>
        <dbReference type="EMBL" id="OBX05927.1"/>
    </source>
</evidence>
<gene>
    <name evidence="2" type="ORF">QV06_00555</name>
</gene>
<dbReference type="EMBL" id="JTJR01000002">
    <property type="protein sequence ID" value="OBX05927.1"/>
    <property type="molecule type" value="Genomic_DNA"/>
</dbReference>
<dbReference type="RefSeq" id="WP_065236472.1">
    <property type="nucleotide sequence ID" value="NZ_JTJR01000002.1"/>
</dbReference>
<protein>
    <submittedName>
        <fullName evidence="2">Uncharacterized protein</fullName>
    </submittedName>
</protein>
<dbReference type="STRING" id="505345.QV06_00555"/>
<name>A0A1A7PW30_9PAST</name>
<dbReference type="Proteomes" id="UP000092626">
    <property type="component" value="Unassembled WGS sequence"/>
</dbReference>
<evidence type="ECO:0000313" key="3">
    <source>
        <dbReference type="Proteomes" id="UP000092626"/>
    </source>
</evidence>
<evidence type="ECO:0000256" key="1">
    <source>
        <dbReference type="SAM" id="SignalP"/>
    </source>
</evidence>
<accession>A0A1A7PW30</accession>
<comment type="caution">
    <text evidence="2">The sequence shown here is derived from an EMBL/GenBank/DDBJ whole genome shotgun (WGS) entry which is preliminary data.</text>
</comment>
<sequence length="129" mass="14291">MKKLVLIISSLLVLSANITNLQAKEWYEEKGTLHQSTMKEWCKASDKNKLATAGDFVSKGYIDKLFKPEIIQAIQENKMDGIKFMAGEIVTALDTAACEGKKATKAMSTTKVNDLVGMSMLLMNWVGKE</sequence>
<feature type="chain" id="PRO_5008359397" evidence="1">
    <location>
        <begin position="24"/>
        <end position="129"/>
    </location>
</feature>
<feature type="signal peptide" evidence="1">
    <location>
        <begin position="1"/>
        <end position="23"/>
    </location>
</feature>